<keyword evidence="6" id="KW-0677">Repeat</keyword>
<evidence type="ECO:0000256" key="15">
    <source>
        <dbReference type="ARBA" id="ARBA00039050"/>
    </source>
</evidence>
<evidence type="ECO:0000256" key="7">
    <source>
        <dbReference type="ARBA" id="ARBA00022741"/>
    </source>
</evidence>
<dbReference type="InterPro" id="IPR003439">
    <property type="entry name" value="ABC_transporter-like_ATP-bd"/>
</dbReference>
<comment type="caution">
    <text evidence="20">The sequence shown here is derived from an EMBL/GenBank/DDBJ whole genome shotgun (WGS) entry which is preliminary data.</text>
</comment>
<keyword evidence="4" id="KW-1003">Cell membrane</keyword>
<keyword evidence="12" id="KW-0472">Membrane</keyword>
<dbReference type="PANTHER" id="PTHR43776">
    <property type="entry name" value="TRANSPORT ATP-BINDING PROTEIN"/>
    <property type="match status" value="1"/>
</dbReference>
<evidence type="ECO:0000256" key="8">
    <source>
        <dbReference type="ARBA" id="ARBA00022801"/>
    </source>
</evidence>
<comment type="similarity">
    <text evidence="14">Belongs to the ABC transporter superfamily. Glutathione importer (TC 3.A.1.5.11) family.</text>
</comment>
<evidence type="ECO:0000256" key="14">
    <source>
        <dbReference type="ARBA" id="ARBA00038416"/>
    </source>
</evidence>
<dbReference type="GO" id="GO:0055085">
    <property type="term" value="P:transmembrane transport"/>
    <property type="evidence" value="ECO:0007669"/>
    <property type="project" value="UniProtKB-ARBA"/>
</dbReference>
<evidence type="ECO:0000256" key="6">
    <source>
        <dbReference type="ARBA" id="ARBA00022737"/>
    </source>
</evidence>
<comment type="function">
    <text evidence="13">Part of the ABC transporter complex GsiABCD involved in glutathione import. Responsible for energy coupling to the transport system.</text>
</comment>
<evidence type="ECO:0000256" key="18">
    <source>
        <dbReference type="ARBA" id="ARBA00053953"/>
    </source>
</evidence>
<dbReference type="PROSITE" id="PS50893">
    <property type="entry name" value="ABC_TRANSPORTER_2"/>
    <property type="match status" value="2"/>
</dbReference>
<dbReference type="InterPro" id="IPR050319">
    <property type="entry name" value="ABC_transp_ATP-bind"/>
</dbReference>
<feature type="domain" description="ABC transporter" evidence="19">
    <location>
        <begin position="302"/>
        <end position="552"/>
    </location>
</feature>
<dbReference type="Pfam" id="PF00005">
    <property type="entry name" value="ABC_tran"/>
    <property type="match status" value="2"/>
</dbReference>
<evidence type="ECO:0000256" key="13">
    <source>
        <dbReference type="ARBA" id="ARBA00037530"/>
    </source>
</evidence>
<sequence>MTNAVLSVSNLVTSFRTGGGWKSVVDGVSFDIGPKETVAVVGESGSGKSVTALSIMQLNAPGLSRVDGSVKLEGRELLTLSNADMRRIRGNEIAMIFQEPMTSLNPVLSIGFQIAEALVLHRRLSHAAAEAETIRLLEKVRIPAAKSRFHEYPHRFSGGMRQRVMIAMALACKPKLLIADEPTTALDVTIQAQILQLIKELQEEGEMSVLFITHDMGVVAEIADRTVVMYKGKAIETGATEDIFKNPAQPYTRSLLSAVPKLGSMRGETRPMRFPIFDRTTGEPDETVETPDTVKGAERPVLEVAGLTKRFEISSGLFSSVKSRIHAVENVSFDVRSGETLALVGESGCGKSTTGRAIMRLIEPSSGSVQLDGVDLLKLSANDLLERRKRMQMIFQDPFASLNPRMKIGTAIAEPLIINGVANRSEARDKVADLLLRVGLSADMANRFPHEFSGGQRQRICIARALALEPRLIVADEAVSALDVSVKAQVVNLMLELQARMGLAYLFISHDMAVIERVSHRVAVMYLGEIVEIGPRAAIFQNPQHPYTKRLLAAVPIADPARRLQKRSVPNEEVRSPVRSADYIPPVRQYREVSPGHAVMVWDAEWEKMGTSGQSV</sequence>
<proteinExistence type="inferred from homology"/>
<dbReference type="GO" id="GO:0016887">
    <property type="term" value="F:ATP hydrolysis activity"/>
    <property type="evidence" value="ECO:0007669"/>
    <property type="project" value="InterPro"/>
</dbReference>
<comment type="catalytic activity">
    <reaction evidence="17">
        <text>glutathione(out) + ATP + H2O = glutathione(in) + ADP + phosphate + H(+)</text>
        <dbReference type="Rhea" id="RHEA:29791"/>
        <dbReference type="ChEBI" id="CHEBI:15377"/>
        <dbReference type="ChEBI" id="CHEBI:15378"/>
        <dbReference type="ChEBI" id="CHEBI:30616"/>
        <dbReference type="ChEBI" id="CHEBI:43474"/>
        <dbReference type="ChEBI" id="CHEBI:57925"/>
        <dbReference type="ChEBI" id="CHEBI:456216"/>
        <dbReference type="EC" id="7.4.2.10"/>
    </reaction>
</comment>
<dbReference type="InterPro" id="IPR013563">
    <property type="entry name" value="Oligopep_ABC_C"/>
</dbReference>
<reference evidence="20 21" key="1">
    <citation type="submission" date="2015-11" db="EMBL/GenBank/DDBJ databases">
        <title>Ensifer anhuiense sp. nov., an effective nitrogen fixation bacterium with Glycine soja.</title>
        <authorList>
            <person name="Yan H."/>
            <person name="Chen W."/>
        </authorList>
    </citation>
    <scope>NUCLEOTIDE SEQUENCE [LARGE SCALE GENOMIC DNA]</scope>
    <source>
        <strain evidence="20 21">LMG 7837</strain>
    </source>
</reference>
<dbReference type="NCBIfam" id="NF007739">
    <property type="entry name" value="PRK10419.1"/>
    <property type="match status" value="2"/>
</dbReference>
<protein>
    <recommendedName>
        <fullName evidence="16">Glutathione import ATP-binding protein GsiA</fullName>
        <ecNumber evidence="15">7.4.2.10</ecNumber>
    </recommendedName>
</protein>
<keyword evidence="21" id="KW-1185">Reference proteome</keyword>
<keyword evidence="8" id="KW-0378">Hydrolase</keyword>
<dbReference type="Pfam" id="PF08352">
    <property type="entry name" value="oligo_HPY"/>
    <property type="match status" value="2"/>
</dbReference>
<keyword evidence="11" id="KW-0029">Amino-acid transport</keyword>
<name>A0A178Y7V1_SINSA</name>
<keyword evidence="7" id="KW-0547">Nucleotide-binding</keyword>
<organism evidence="20 21">
    <name type="scientific">Sinorhizobium saheli</name>
    <dbReference type="NCBI Taxonomy" id="36856"/>
    <lineage>
        <taxon>Bacteria</taxon>
        <taxon>Pseudomonadati</taxon>
        <taxon>Pseudomonadota</taxon>
        <taxon>Alphaproteobacteria</taxon>
        <taxon>Hyphomicrobiales</taxon>
        <taxon>Rhizobiaceae</taxon>
        <taxon>Sinorhizobium/Ensifer group</taxon>
        <taxon>Sinorhizobium</taxon>
    </lineage>
</organism>
<evidence type="ECO:0000256" key="2">
    <source>
        <dbReference type="ARBA" id="ARBA00011469"/>
    </source>
</evidence>
<dbReference type="EMBL" id="LNQB01000081">
    <property type="protein sequence ID" value="OAP43143.1"/>
    <property type="molecule type" value="Genomic_DNA"/>
</dbReference>
<comment type="subunit">
    <text evidence="2">The complex is composed of two ATP-binding proteins (GsiA), two transmembrane proteins (GsiC and GsiD) and a solute-binding protein (GsiB).</text>
</comment>
<dbReference type="SMART" id="SM00382">
    <property type="entry name" value="AAA"/>
    <property type="match status" value="2"/>
</dbReference>
<dbReference type="CDD" id="cd03257">
    <property type="entry name" value="ABC_NikE_OppD_transporters"/>
    <property type="match status" value="2"/>
</dbReference>
<evidence type="ECO:0000256" key="17">
    <source>
        <dbReference type="ARBA" id="ARBA00047640"/>
    </source>
</evidence>
<evidence type="ECO:0000256" key="16">
    <source>
        <dbReference type="ARBA" id="ARBA00041187"/>
    </source>
</evidence>
<gene>
    <name evidence="20" type="ORF">ATB98_15720</name>
</gene>
<evidence type="ECO:0000256" key="10">
    <source>
        <dbReference type="ARBA" id="ARBA00022967"/>
    </source>
</evidence>
<keyword evidence="5" id="KW-0997">Cell inner membrane</keyword>
<keyword evidence="9 20" id="KW-0067">ATP-binding</keyword>
<dbReference type="InterPro" id="IPR017871">
    <property type="entry name" value="ABC_transporter-like_CS"/>
</dbReference>
<dbReference type="GO" id="GO:0005524">
    <property type="term" value="F:ATP binding"/>
    <property type="evidence" value="ECO:0007669"/>
    <property type="project" value="UniProtKB-KW"/>
</dbReference>
<dbReference type="EC" id="7.4.2.10" evidence="15"/>
<keyword evidence="10" id="KW-1278">Translocase</keyword>
<comment type="function">
    <text evidence="18">Probably part of a binding-protein-dependent transport system y4tOPQRS for a peptide. Probably responsible for energy coupling to the transport system.</text>
</comment>
<evidence type="ECO:0000256" key="1">
    <source>
        <dbReference type="ARBA" id="ARBA00004417"/>
    </source>
</evidence>
<evidence type="ECO:0000313" key="20">
    <source>
        <dbReference type="EMBL" id="OAP43143.1"/>
    </source>
</evidence>
<accession>A0A178Y7V1</accession>
<evidence type="ECO:0000256" key="12">
    <source>
        <dbReference type="ARBA" id="ARBA00023136"/>
    </source>
</evidence>
<dbReference type="STRING" id="36856.ATB98_15720"/>
<comment type="subcellular location">
    <subcellularLocation>
        <location evidence="1">Cell inner membrane</location>
        <topology evidence="1">Peripheral membrane protein</topology>
    </subcellularLocation>
</comment>
<dbReference type="GO" id="GO:0006865">
    <property type="term" value="P:amino acid transport"/>
    <property type="evidence" value="ECO:0007669"/>
    <property type="project" value="UniProtKB-KW"/>
</dbReference>
<keyword evidence="3" id="KW-0813">Transport</keyword>
<dbReference type="Gene3D" id="3.40.50.300">
    <property type="entry name" value="P-loop containing nucleotide triphosphate hydrolases"/>
    <property type="match status" value="2"/>
</dbReference>
<evidence type="ECO:0000259" key="19">
    <source>
        <dbReference type="PROSITE" id="PS50893"/>
    </source>
</evidence>
<evidence type="ECO:0000313" key="21">
    <source>
        <dbReference type="Proteomes" id="UP000078507"/>
    </source>
</evidence>
<dbReference type="SUPFAM" id="SSF52540">
    <property type="entry name" value="P-loop containing nucleoside triphosphate hydrolases"/>
    <property type="match status" value="2"/>
</dbReference>
<dbReference type="InterPro" id="IPR003593">
    <property type="entry name" value="AAA+_ATPase"/>
</dbReference>
<dbReference type="NCBIfam" id="NF008453">
    <property type="entry name" value="PRK11308.1"/>
    <property type="match status" value="2"/>
</dbReference>
<dbReference type="GO" id="GO:0005886">
    <property type="term" value="C:plasma membrane"/>
    <property type="evidence" value="ECO:0007669"/>
    <property type="project" value="UniProtKB-SubCell"/>
</dbReference>
<dbReference type="Proteomes" id="UP000078507">
    <property type="component" value="Unassembled WGS sequence"/>
</dbReference>
<evidence type="ECO:0000256" key="4">
    <source>
        <dbReference type="ARBA" id="ARBA00022475"/>
    </source>
</evidence>
<dbReference type="GO" id="GO:0015833">
    <property type="term" value="P:peptide transport"/>
    <property type="evidence" value="ECO:0007669"/>
    <property type="project" value="InterPro"/>
</dbReference>
<dbReference type="InterPro" id="IPR027417">
    <property type="entry name" value="P-loop_NTPase"/>
</dbReference>
<evidence type="ECO:0000256" key="9">
    <source>
        <dbReference type="ARBA" id="ARBA00022840"/>
    </source>
</evidence>
<dbReference type="AlphaFoldDB" id="A0A178Y7V1"/>
<evidence type="ECO:0000256" key="5">
    <source>
        <dbReference type="ARBA" id="ARBA00022519"/>
    </source>
</evidence>
<feature type="domain" description="ABC transporter" evidence="19">
    <location>
        <begin position="6"/>
        <end position="256"/>
    </location>
</feature>
<dbReference type="FunFam" id="3.40.50.300:FF:000016">
    <property type="entry name" value="Oligopeptide ABC transporter ATP-binding component"/>
    <property type="match status" value="2"/>
</dbReference>
<evidence type="ECO:0000256" key="11">
    <source>
        <dbReference type="ARBA" id="ARBA00022970"/>
    </source>
</evidence>
<dbReference type="PROSITE" id="PS00211">
    <property type="entry name" value="ABC_TRANSPORTER_1"/>
    <property type="match status" value="2"/>
</dbReference>
<dbReference type="PANTHER" id="PTHR43776:SF15">
    <property type="entry name" value="GLUTATHIONE IMPORT ATP-BINDING PROTEIN GSIA"/>
    <property type="match status" value="1"/>
</dbReference>
<evidence type="ECO:0000256" key="3">
    <source>
        <dbReference type="ARBA" id="ARBA00022448"/>
    </source>
</evidence>